<dbReference type="Proteomes" id="UP000451233">
    <property type="component" value="Unassembled WGS sequence"/>
</dbReference>
<name>A0A7K1XY62_9SPHI</name>
<gene>
    <name evidence="2" type="ORF">GS398_11250</name>
</gene>
<keyword evidence="1" id="KW-0732">Signal</keyword>
<feature type="signal peptide" evidence="1">
    <location>
        <begin position="1"/>
        <end position="21"/>
    </location>
</feature>
<proteinExistence type="predicted"/>
<dbReference type="EMBL" id="WVHS01000002">
    <property type="protein sequence ID" value="MXV15883.1"/>
    <property type="molecule type" value="Genomic_DNA"/>
</dbReference>
<dbReference type="Pfam" id="PF22252">
    <property type="entry name" value="PNGase_F-II_N"/>
    <property type="match status" value="1"/>
</dbReference>
<comment type="caution">
    <text evidence="2">The sequence shown here is derived from an EMBL/GenBank/DDBJ whole genome shotgun (WGS) entry which is preliminary data.</text>
</comment>
<organism evidence="2 3">
    <name type="scientific">Hufsiella ginkgonis</name>
    <dbReference type="NCBI Taxonomy" id="2695274"/>
    <lineage>
        <taxon>Bacteria</taxon>
        <taxon>Pseudomonadati</taxon>
        <taxon>Bacteroidota</taxon>
        <taxon>Sphingobacteriia</taxon>
        <taxon>Sphingobacteriales</taxon>
        <taxon>Sphingobacteriaceae</taxon>
        <taxon>Hufsiella</taxon>
    </lineage>
</organism>
<sequence>MLKKFYTICLLVTAAVINIQAQDKTSGVIYYEQVIELKMANGQPGGGVVAFGGGGSVTLPKSITNHYEIEFSPAGAKYQKTIEDVAPATGGLVMRMGGSEREMFFRDEKVIESFELDGEPLMMENKLGYGSAKAENTDETKMIAGYTCKKAVITGLNDAKTTIWYTPELAFKASPLSAFWTEGVVLGIENDRMKMFATSIEYRKVKDSEFTLPKKARLLTQEEYAKKMEEFRAKMGNGISVGPNGERRVIRMN</sequence>
<keyword evidence="3" id="KW-1185">Reference proteome</keyword>
<feature type="chain" id="PRO_5029496927" description="GLPGLI family protein" evidence="1">
    <location>
        <begin position="22"/>
        <end position="253"/>
    </location>
</feature>
<accession>A0A7K1XY62</accession>
<evidence type="ECO:0000313" key="2">
    <source>
        <dbReference type="EMBL" id="MXV15883.1"/>
    </source>
</evidence>
<dbReference type="AlphaFoldDB" id="A0A7K1XY62"/>
<protein>
    <recommendedName>
        <fullName evidence="4">GLPGLI family protein</fullName>
    </recommendedName>
</protein>
<evidence type="ECO:0000256" key="1">
    <source>
        <dbReference type="SAM" id="SignalP"/>
    </source>
</evidence>
<dbReference type="RefSeq" id="WP_160906852.1">
    <property type="nucleotide sequence ID" value="NZ_WVHS01000002.1"/>
</dbReference>
<evidence type="ECO:0008006" key="4">
    <source>
        <dbReference type="Google" id="ProtNLM"/>
    </source>
</evidence>
<evidence type="ECO:0000313" key="3">
    <source>
        <dbReference type="Proteomes" id="UP000451233"/>
    </source>
</evidence>
<reference evidence="2 3" key="1">
    <citation type="submission" date="2019-11" db="EMBL/GenBank/DDBJ databases">
        <title>Pedobacter sp. HMF7056 Genome sequencing and assembly.</title>
        <authorList>
            <person name="Kang H."/>
            <person name="Kim H."/>
            <person name="Joh K."/>
        </authorList>
    </citation>
    <scope>NUCLEOTIDE SEQUENCE [LARGE SCALE GENOMIC DNA]</scope>
    <source>
        <strain evidence="2 3">HMF7056</strain>
    </source>
</reference>